<organism evidence="3 4">
    <name type="scientific">Niastella vici</name>
    <dbReference type="NCBI Taxonomy" id="1703345"/>
    <lineage>
        <taxon>Bacteria</taxon>
        <taxon>Pseudomonadati</taxon>
        <taxon>Bacteroidota</taxon>
        <taxon>Chitinophagia</taxon>
        <taxon>Chitinophagales</taxon>
        <taxon>Chitinophagaceae</taxon>
        <taxon>Niastella</taxon>
    </lineage>
</organism>
<reference evidence="3 4" key="1">
    <citation type="submission" date="2016-03" db="EMBL/GenBank/DDBJ databases">
        <title>Niastella vici sp. nov., isolated from farmland soil.</title>
        <authorList>
            <person name="Chen L."/>
            <person name="Wang D."/>
            <person name="Yang S."/>
            <person name="Wang G."/>
        </authorList>
    </citation>
    <scope>NUCLEOTIDE SEQUENCE [LARGE SCALE GENOMIC DNA]</scope>
    <source>
        <strain evidence="3 4">DJ57</strain>
    </source>
</reference>
<keyword evidence="4" id="KW-1185">Reference proteome</keyword>
<dbReference type="Pfam" id="PF14321">
    <property type="entry name" value="DUF4382"/>
    <property type="match status" value="1"/>
</dbReference>
<dbReference type="EMBL" id="LVYD01000046">
    <property type="protein sequence ID" value="OQP63151.1"/>
    <property type="molecule type" value="Genomic_DNA"/>
</dbReference>
<evidence type="ECO:0000313" key="4">
    <source>
        <dbReference type="Proteomes" id="UP000192796"/>
    </source>
</evidence>
<protein>
    <recommendedName>
        <fullName evidence="2">DUF4382 domain-containing protein</fullName>
    </recommendedName>
</protein>
<proteinExistence type="predicted"/>
<dbReference type="OrthoDB" id="2111471at2"/>
<evidence type="ECO:0000313" key="3">
    <source>
        <dbReference type="EMBL" id="OQP63151.1"/>
    </source>
</evidence>
<dbReference type="PROSITE" id="PS51257">
    <property type="entry name" value="PROKAR_LIPOPROTEIN"/>
    <property type="match status" value="1"/>
</dbReference>
<gene>
    <name evidence="3" type="ORF">A3860_24990</name>
</gene>
<feature type="domain" description="DUF4382" evidence="2">
    <location>
        <begin position="30"/>
        <end position="170"/>
    </location>
</feature>
<feature type="chain" id="PRO_5010702281" description="DUF4382 domain-containing protein" evidence="1">
    <location>
        <begin position="24"/>
        <end position="261"/>
    </location>
</feature>
<comment type="caution">
    <text evidence="3">The sequence shown here is derived from an EMBL/GenBank/DDBJ whole genome shotgun (WGS) entry which is preliminary data.</text>
</comment>
<dbReference type="AlphaFoldDB" id="A0A1V9FXQ9"/>
<evidence type="ECO:0000259" key="2">
    <source>
        <dbReference type="Pfam" id="PF14321"/>
    </source>
</evidence>
<name>A0A1V9FXQ9_9BACT</name>
<sequence>MKSNVLKSLIVFLLFTSALISCSEKDSGDKAKLEIRMTDDPAAFDAVYIDLKDVQINVTGDDDKGWQSLPGVHAGIYNLLDLVNDKDTLLVNADIPSGKLHQIRLVLGTNNSIVANGVTIPLETPSAQQSGLKLNVQQNVTGGILYTMVLDFDAGRSIVSTGNGKFILKPVIRTVLNAVGGSIKGAVTPKTVLTAVYAINGTDTMSTFTDLNGGYLIKGVPAASYTMKYYPTDTTYKSQTKTGIVVTTGNVTIVDTVRLMK</sequence>
<dbReference type="Proteomes" id="UP000192796">
    <property type="component" value="Unassembled WGS sequence"/>
</dbReference>
<accession>A0A1V9FXQ9</accession>
<feature type="signal peptide" evidence="1">
    <location>
        <begin position="1"/>
        <end position="23"/>
    </location>
</feature>
<dbReference type="RefSeq" id="WP_081147873.1">
    <property type="nucleotide sequence ID" value="NZ_LVYD01000046.1"/>
</dbReference>
<dbReference type="InterPro" id="IPR025491">
    <property type="entry name" value="DUF4382"/>
</dbReference>
<evidence type="ECO:0000256" key="1">
    <source>
        <dbReference type="SAM" id="SignalP"/>
    </source>
</evidence>
<keyword evidence="1" id="KW-0732">Signal</keyword>